<comment type="caution">
    <text evidence="7">The sequence shown here is derived from an EMBL/GenBank/DDBJ whole genome shotgun (WGS) entry which is preliminary data.</text>
</comment>
<keyword evidence="3 5" id="KW-1133">Transmembrane helix</keyword>
<dbReference type="GO" id="GO:0016020">
    <property type="term" value="C:membrane"/>
    <property type="evidence" value="ECO:0007669"/>
    <property type="project" value="UniProtKB-SubCell"/>
</dbReference>
<dbReference type="PANTHER" id="PTHR38480:SF1">
    <property type="entry name" value="SLR0254 PROTEIN"/>
    <property type="match status" value="1"/>
</dbReference>
<dbReference type="Proteomes" id="UP000547058">
    <property type="component" value="Unassembled WGS sequence"/>
</dbReference>
<dbReference type="EMBL" id="JACGXS010000004">
    <property type="protein sequence ID" value="MBA8682215.1"/>
    <property type="molecule type" value="Genomic_DNA"/>
</dbReference>
<gene>
    <name evidence="7" type="ORF">H4O11_10385</name>
</gene>
<keyword evidence="4 5" id="KW-0472">Membrane</keyword>
<dbReference type="PANTHER" id="PTHR38480">
    <property type="entry name" value="SLR0254 PROTEIN"/>
    <property type="match status" value="1"/>
</dbReference>
<evidence type="ECO:0000256" key="2">
    <source>
        <dbReference type="ARBA" id="ARBA00022692"/>
    </source>
</evidence>
<evidence type="ECO:0000313" key="8">
    <source>
        <dbReference type="Proteomes" id="UP000547058"/>
    </source>
</evidence>
<protein>
    <submittedName>
        <fullName evidence="7">RDD family protein</fullName>
    </submittedName>
</protein>
<feature type="domain" description="RDD" evidence="6">
    <location>
        <begin position="21"/>
        <end position="142"/>
    </location>
</feature>
<dbReference type="Pfam" id="PF06271">
    <property type="entry name" value="RDD"/>
    <property type="match status" value="1"/>
</dbReference>
<sequence>MLDTYREVITPEGVPLQLRAAGPIPRALAWLIDFGLRFMLLALLSIPLALLDEFGRGIYLAVMFLLNWAYTIVLEAVWGQTPGKRAMALRVIARDGSPIGWSASVTRNLLRTVDMLPFGYALGLLSSLFDPHGRRLGDLVAGTLVVHAEARTEIPATTMDSVLPPPVPLTPLEQSAVIAFAERGPRLSPGRQQELAGIAAPLTEASGQVGVLRLYAMANWLLGRR</sequence>
<reference evidence="7 8" key="1">
    <citation type="submission" date="2020-08" db="EMBL/GenBank/DDBJ databases">
        <title>Stenotrophomonas tumulicola JCM 30961.</title>
        <authorList>
            <person name="Deng Y."/>
        </authorList>
    </citation>
    <scope>NUCLEOTIDE SEQUENCE [LARGE SCALE GENOMIC DNA]</scope>
    <source>
        <strain evidence="7 8">JCM 30961</strain>
    </source>
</reference>
<accession>A0A7W3FML7</accession>
<feature type="transmembrane region" description="Helical" evidence="5">
    <location>
        <begin position="57"/>
        <end position="78"/>
    </location>
</feature>
<evidence type="ECO:0000256" key="3">
    <source>
        <dbReference type="ARBA" id="ARBA00022989"/>
    </source>
</evidence>
<evidence type="ECO:0000256" key="5">
    <source>
        <dbReference type="SAM" id="Phobius"/>
    </source>
</evidence>
<feature type="transmembrane region" description="Helical" evidence="5">
    <location>
        <begin position="27"/>
        <end position="51"/>
    </location>
</feature>
<evidence type="ECO:0000259" key="6">
    <source>
        <dbReference type="Pfam" id="PF06271"/>
    </source>
</evidence>
<dbReference type="AlphaFoldDB" id="A0A7W3FML7"/>
<keyword evidence="2 5" id="KW-0812">Transmembrane</keyword>
<dbReference type="InterPro" id="IPR010432">
    <property type="entry name" value="RDD"/>
</dbReference>
<evidence type="ECO:0000256" key="4">
    <source>
        <dbReference type="ARBA" id="ARBA00023136"/>
    </source>
</evidence>
<name>A0A7W3FML7_9GAMM</name>
<evidence type="ECO:0000313" key="7">
    <source>
        <dbReference type="EMBL" id="MBA8682215.1"/>
    </source>
</evidence>
<evidence type="ECO:0000256" key="1">
    <source>
        <dbReference type="ARBA" id="ARBA00004141"/>
    </source>
</evidence>
<organism evidence="7 8">
    <name type="scientific">Stenotrophomonas tumulicola</name>
    <dbReference type="NCBI Taxonomy" id="1685415"/>
    <lineage>
        <taxon>Bacteria</taxon>
        <taxon>Pseudomonadati</taxon>
        <taxon>Pseudomonadota</taxon>
        <taxon>Gammaproteobacteria</taxon>
        <taxon>Lysobacterales</taxon>
        <taxon>Lysobacteraceae</taxon>
        <taxon>Stenotrophomonas</taxon>
    </lineage>
</organism>
<comment type="subcellular location">
    <subcellularLocation>
        <location evidence="1">Membrane</location>
        <topology evidence="1">Multi-pass membrane protein</topology>
    </subcellularLocation>
</comment>
<keyword evidence="8" id="KW-1185">Reference proteome</keyword>
<proteinExistence type="predicted"/>